<evidence type="ECO:0000313" key="6">
    <source>
        <dbReference type="EMBL" id="KAA3671036.1"/>
    </source>
</evidence>
<comment type="subcellular location">
    <subcellularLocation>
        <location evidence="1">Nucleus</location>
    </subcellularLocation>
</comment>
<dbReference type="GO" id="GO:0006338">
    <property type="term" value="P:chromatin remodeling"/>
    <property type="evidence" value="ECO:0007669"/>
    <property type="project" value="InterPro"/>
</dbReference>
<dbReference type="AlphaFoldDB" id="A0A5J4N668"/>
<protein>
    <submittedName>
        <fullName evidence="6">INO80 complex subunit C</fullName>
    </submittedName>
</protein>
<keyword evidence="3" id="KW-0804">Transcription</keyword>
<keyword evidence="4" id="KW-0539">Nucleus</keyword>
<evidence type="ECO:0000313" key="7">
    <source>
        <dbReference type="Proteomes" id="UP000324629"/>
    </source>
</evidence>
<sequence length="105" mass="11608">MAVEFQFKSKSSRKGKKTAFKNYKQILNAELQANYPSDAVLFHTICAPPSLKPPMKVSDLSGIPTAYTDPSTRLHYSTSEEFSTVCTLPPEVIHGYLVLRGVCSP</sequence>
<evidence type="ECO:0000256" key="3">
    <source>
        <dbReference type="ARBA" id="ARBA00023163"/>
    </source>
</evidence>
<dbReference type="GO" id="GO:0031011">
    <property type="term" value="C:Ino80 complex"/>
    <property type="evidence" value="ECO:0007669"/>
    <property type="project" value="InterPro"/>
</dbReference>
<organism evidence="6 7">
    <name type="scientific">Paragonimus westermani</name>
    <dbReference type="NCBI Taxonomy" id="34504"/>
    <lineage>
        <taxon>Eukaryota</taxon>
        <taxon>Metazoa</taxon>
        <taxon>Spiralia</taxon>
        <taxon>Lophotrochozoa</taxon>
        <taxon>Platyhelminthes</taxon>
        <taxon>Trematoda</taxon>
        <taxon>Digenea</taxon>
        <taxon>Plagiorchiida</taxon>
        <taxon>Troglotremata</taxon>
        <taxon>Troglotrematidae</taxon>
        <taxon>Paragonimus</taxon>
    </lineage>
</organism>
<evidence type="ECO:0000256" key="2">
    <source>
        <dbReference type="ARBA" id="ARBA00023015"/>
    </source>
</evidence>
<dbReference type="PANTHER" id="PTHR31200">
    <property type="entry name" value="INO80 COMPLEX SUBUNIT C"/>
    <property type="match status" value="1"/>
</dbReference>
<evidence type="ECO:0000256" key="1">
    <source>
        <dbReference type="ARBA" id="ARBA00004123"/>
    </source>
</evidence>
<reference evidence="6 7" key="1">
    <citation type="journal article" date="2019" name="Gigascience">
        <title>Whole-genome sequence of the oriental lung fluke Paragonimus westermani.</title>
        <authorList>
            <person name="Oey H."/>
            <person name="Zakrzewski M."/>
            <person name="Narain K."/>
            <person name="Devi K.R."/>
            <person name="Agatsuma T."/>
            <person name="Nawaratna S."/>
            <person name="Gobert G.N."/>
            <person name="Jones M.K."/>
            <person name="Ragan M.A."/>
            <person name="McManus D.P."/>
            <person name="Krause L."/>
        </authorList>
    </citation>
    <scope>NUCLEOTIDE SEQUENCE [LARGE SCALE GENOMIC DNA]</scope>
    <source>
        <strain evidence="6 7">IND2009</strain>
    </source>
</reference>
<evidence type="ECO:0000256" key="4">
    <source>
        <dbReference type="ARBA" id="ARBA00023242"/>
    </source>
</evidence>
<dbReference type="PANTHER" id="PTHR31200:SF1">
    <property type="entry name" value="INO80 COMPLEX SUBUNIT C"/>
    <property type="match status" value="1"/>
</dbReference>
<keyword evidence="7" id="KW-1185">Reference proteome</keyword>
<dbReference type="EMBL" id="QNGE01007450">
    <property type="protein sequence ID" value="KAA3671036.1"/>
    <property type="molecule type" value="Genomic_DNA"/>
</dbReference>
<name>A0A5J4N668_9TREM</name>
<dbReference type="SMART" id="SM00993">
    <property type="entry name" value="YL1_C"/>
    <property type="match status" value="1"/>
</dbReference>
<keyword evidence="2" id="KW-0805">Transcription regulation</keyword>
<feature type="domain" description="Vps72/YL1 C-terminal" evidence="5">
    <location>
        <begin position="56"/>
        <end position="85"/>
    </location>
</feature>
<dbReference type="InterPro" id="IPR013272">
    <property type="entry name" value="Vps72/YL1_C"/>
</dbReference>
<comment type="caution">
    <text evidence="6">The sequence shown here is derived from an EMBL/GenBank/DDBJ whole genome shotgun (WGS) entry which is preliminary data.</text>
</comment>
<dbReference type="Proteomes" id="UP000324629">
    <property type="component" value="Unassembled WGS sequence"/>
</dbReference>
<accession>A0A5J4N668</accession>
<gene>
    <name evidence="6" type="ORF">DEA37_0003649</name>
</gene>
<evidence type="ECO:0000259" key="5">
    <source>
        <dbReference type="SMART" id="SM00993"/>
    </source>
</evidence>
<proteinExistence type="predicted"/>
<dbReference type="InterPro" id="IPR029525">
    <property type="entry name" value="INO80C/Ies6"/>
</dbReference>
<dbReference type="Pfam" id="PF08265">
    <property type="entry name" value="YL1_C"/>
    <property type="match status" value="1"/>
</dbReference>